<evidence type="ECO:0000256" key="1">
    <source>
        <dbReference type="ARBA" id="ARBA00022801"/>
    </source>
</evidence>
<dbReference type="GO" id="GO:0004190">
    <property type="term" value="F:aspartic-type endopeptidase activity"/>
    <property type="evidence" value="ECO:0007669"/>
    <property type="project" value="InterPro"/>
</dbReference>
<dbReference type="InterPro" id="IPR021109">
    <property type="entry name" value="Peptidase_aspartic_dom_sf"/>
</dbReference>
<sequence>MLWLALLGACAATPCQPEAGDVLPLVMRSGHPLVPVGVNGRAVPFLLDTGASHTSLVSAGMAALGLQQDTLRKSRAVGIGGESEAQNALMARFQVGRRELRGLTLPVTQLRGRGFAGILGMDFLRVSEIELDFPARRIVLHDARDCIGPSIAWTAEYGTLPLTMTPQGLLVVRVVANGQPMRALFDTGAGISVMRQGVAPLAGVSEVVLARPADGRVGGIGPATPAVRRHVLPELRIGEEVLRDVPLGIAETSWSLPFDLVLGMDYMAPRRFWISYARQRIHVQRSGAEPWVPVMDMVPAAPP</sequence>
<dbReference type="KEGG" id="rgi:RGI145_03485"/>
<evidence type="ECO:0000313" key="4">
    <source>
        <dbReference type="Proteomes" id="UP000185494"/>
    </source>
</evidence>
<dbReference type="PROSITE" id="PS50175">
    <property type="entry name" value="ASP_PROT_RETROV"/>
    <property type="match status" value="2"/>
</dbReference>
<accession>A0A1L7AC34</accession>
<dbReference type="Pfam" id="PF13975">
    <property type="entry name" value="gag-asp_proteas"/>
    <property type="match status" value="1"/>
</dbReference>
<dbReference type="PANTHER" id="PTHR12917">
    <property type="entry name" value="ASPARTYL PROTEASE DDI-RELATED"/>
    <property type="match status" value="1"/>
</dbReference>
<dbReference type="InterPro" id="IPR001969">
    <property type="entry name" value="Aspartic_peptidase_AS"/>
</dbReference>
<organism evidence="3 4">
    <name type="scientific">Roseomonas gilardii</name>
    <dbReference type="NCBI Taxonomy" id="257708"/>
    <lineage>
        <taxon>Bacteria</taxon>
        <taxon>Pseudomonadati</taxon>
        <taxon>Pseudomonadota</taxon>
        <taxon>Alphaproteobacteria</taxon>
        <taxon>Acetobacterales</taxon>
        <taxon>Roseomonadaceae</taxon>
        <taxon>Roseomonas</taxon>
    </lineage>
</organism>
<dbReference type="RefSeq" id="WP_075797257.1">
    <property type="nucleotide sequence ID" value="NZ_CP015583.1"/>
</dbReference>
<reference evidence="3 4" key="1">
    <citation type="submission" date="2016-05" db="EMBL/GenBank/DDBJ databases">
        <title>Complete Genome and Methylome Analysis of Psychrotrophic Bacterial Isolates from Antarctic Lake Untersee.</title>
        <authorList>
            <person name="Fomenkov A."/>
            <person name="Akimov V.N."/>
            <person name="Vasilyeva L.V."/>
            <person name="Andersen D."/>
            <person name="Vincze T."/>
            <person name="Roberts R.J."/>
        </authorList>
    </citation>
    <scope>NUCLEOTIDE SEQUENCE [LARGE SCALE GENOMIC DNA]</scope>
    <source>
        <strain evidence="3 4">U14-5</strain>
    </source>
</reference>
<evidence type="ECO:0000259" key="2">
    <source>
        <dbReference type="PROSITE" id="PS50175"/>
    </source>
</evidence>
<dbReference type="STRING" id="257708.RGI145_03485"/>
<dbReference type="InterPro" id="IPR034122">
    <property type="entry name" value="Retropepsin-like_bacterial"/>
</dbReference>
<dbReference type="InterPro" id="IPR001995">
    <property type="entry name" value="Peptidase_A2_cat"/>
</dbReference>
<protein>
    <recommendedName>
        <fullName evidence="2">Peptidase A2 domain-containing protein</fullName>
    </recommendedName>
</protein>
<proteinExistence type="predicted"/>
<dbReference type="CDD" id="cd05483">
    <property type="entry name" value="retropepsin_like_bacteria"/>
    <property type="match status" value="2"/>
</dbReference>
<dbReference type="Gene3D" id="2.40.70.10">
    <property type="entry name" value="Acid Proteases"/>
    <property type="match status" value="2"/>
</dbReference>
<dbReference type="Pfam" id="PF13650">
    <property type="entry name" value="Asp_protease_2"/>
    <property type="match status" value="1"/>
</dbReference>
<evidence type="ECO:0000313" key="3">
    <source>
        <dbReference type="EMBL" id="APT56311.1"/>
    </source>
</evidence>
<dbReference type="AlphaFoldDB" id="A0A1L7AC34"/>
<dbReference type="Proteomes" id="UP000185494">
    <property type="component" value="Chromosome 1"/>
</dbReference>
<feature type="domain" description="Peptidase A2" evidence="2">
    <location>
        <begin position="43"/>
        <end position="123"/>
    </location>
</feature>
<gene>
    <name evidence="3" type="ORF">RGI145_03485</name>
</gene>
<name>A0A1L7AC34_9PROT</name>
<dbReference type="EMBL" id="CP015583">
    <property type="protein sequence ID" value="APT56311.1"/>
    <property type="molecule type" value="Genomic_DNA"/>
</dbReference>
<dbReference type="GO" id="GO:0006508">
    <property type="term" value="P:proteolysis"/>
    <property type="evidence" value="ECO:0007669"/>
    <property type="project" value="InterPro"/>
</dbReference>
<dbReference type="SUPFAM" id="SSF50630">
    <property type="entry name" value="Acid proteases"/>
    <property type="match status" value="2"/>
</dbReference>
<feature type="domain" description="Peptidase A2" evidence="2">
    <location>
        <begin position="181"/>
        <end position="221"/>
    </location>
</feature>
<dbReference type="PROSITE" id="PS00141">
    <property type="entry name" value="ASP_PROTEASE"/>
    <property type="match status" value="1"/>
</dbReference>
<keyword evidence="1" id="KW-0378">Hydrolase</keyword>
<dbReference type="PANTHER" id="PTHR12917:SF18">
    <property type="entry name" value="DNA DAMAGE-INDUCIBLE PROTEIN 1-LIKE"/>
    <property type="match status" value="1"/>
</dbReference>